<proteinExistence type="predicted"/>
<name>A0A8J8NHT0_HALGN</name>
<comment type="caution">
    <text evidence="1">The sequence shown here is derived from an EMBL/GenBank/DDBJ whole genome shotgun (WGS) entry which is preliminary data.</text>
</comment>
<dbReference type="AlphaFoldDB" id="A0A8J8NHT0"/>
<protein>
    <submittedName>
        <fullName evidence="1">Uncharacterized protein</fullName>
    </submittedName>
</protein>
<dbReference type="Proteomes" id="UP000785679">
    <property type="component" value="Unassembled WGS sequence"/>
</dbReference>
<evidence type="ECO:0000313" key="2">
    <source>
        <dbReference type="Proteomes" id="UP000785679"/>
    </source>
</evidence>
<accession>A0A8J8NHT0</accession>
<reference evidence="1" key="1">
    <citation type="submission" date="2019-06" db="EMBL/GenBank/DDBJ databases">
        <authorList>
            <person name="Zheng W."/>
        </authorList>
    </citation>
    <scope>NUCLEOTIDE SEQUENCE</scope>
    <source>
        <strain evidence="1">QDHG01</strain>
    </source>
</reference>
<sequence>MNKQQREVCQVILKKCLRKWKQYLRLKEFNRSQKSKAFECYRKQCKVKILRVFGCFHTQLHKKQLMNIELHKIYLKNLLQRSLQGFQINVVINNNKRQQLIYLNKRKYQLVDKFLLEIYVQKPFKILDSYRRERQIKKQLDDKAKMIYKINKQRKYSILQLDQ</sequence>
<gene>
    <name evidence="1" type="ORF">FGO68_gene9583</name>
</gene>
<dbReference type="EMBL" id="RRYP01016541">
    <property type="protein sequence ID" value="TNV74954.1"/>
    <property type="molecule type" value="Genomic_DNA"/>
</dbReference>
<organism evidence="1 2">
    <name type="scientific">Halteria grandinella</name>
    <dbReference type="NCBI Taxonomy" id="5974"/>
    <lineage>
        <taxon>Eukaryota</taxon>
        <taxon>Sar</taxon>
        <taxon>Alveolata</taxon>
        <taxon>Ciliophora</taxon>
        <taxon>Intramacronucleata</taxon>
        <taxon>Spirotrichea</taxon>
        <taxon>Stichotrichia</taxon>
        <taxon>Sporadotrichida</taxon>
        <taxon>Halteriidae</taxon>
        <taxon>Halteria</taxon>
    </lineage>
</organism>
<keyword evidence="2" id="KW-1185">Reference proteome</keyword>
<evidence type="ECO:0000313" key="1">
    <source>
        <dbReference type="EMBL" id="TNV74954.1"/>
    </source>
</evidence>